<dbReference type="eggNOG" id="COG1132">
    <property type="taxonomic scope" value="Bacteria"/>
</dbReference>
<dbReference type="PROSITE" id="PS00675">
    <property type="entry name" value="SIGMA54_INTERACT_1"/>
    <property type="match status" value="1"/>
</dbReference>
<dbReference type="InterPro" id="IPR003593">
    <property type="entry name" value="AAA+_ATPase"/>
</dbReference>
<sequence length="531" mass="59553">MEIKELFRQNIPRAILIIFLFVLYTLGGTVNEYLFKYALNDITAGNLTGYVQWQAIELALELLVALLLPVATQTMTRQVQNYIHQIRKDLTHHYYAGGDEKVSKMQNELTANLKLLDNDYATPWIDILSAVLQIVFGVALLISMNWLLLLFTAILAVVTLLLPKIMEKKTSAAVKEVNVKNEKLLNTIEHWLGGLQELRRYTAYARLSRELHKASHSYVDANKQSYKYRSISYIINTFGNAIAQIGMSALAGFLFIFHQISFGDWAVAGSFAFLIFSSIFNMTSAITRVKSTKELREQTFLLRKKIKDESENKQLAYGITVSNLSAKYENGEQISYPDFSIKPGAKVLLTGDSGTGKSTLFKLLLGKMKPESGEIKFTDQAGNLIPFAEAKVGYLPQDPIVFPASISDNITMFNEKLADKVETVVSGMQLAPDLAKMPNGVQTVIDVKNENISGGQRQKVVLARSVIHDQPFVLMDEVTSAIDRAGSEKIIDNLLHSNRTILMIAHNLSPEVKAKFDQEIKFTRTRKEANR</sequence>
<dbReference type="Pfam" id="PF00005">
    <property type="entry name" value="ABC_tran"/>
    <property type="match status" value="1"/>
</dbReference>
<dbReference type="PROSITE" id="PS00211">
    <property type="entry name" value="ABC_TRANSPORTER_1"/>
    <property type="match status" value="1"/>
</dbReference>
<dbReference type="InterPro" id="IPR017871">
    <property type="entry name" value="ABC_transporter-like_CS"/>
</dbReference>
<keyword evidence="6 7" id="KW-0472">Membrane</keyword>
<name>A0A0R1VZ75_9LACO</name>
<evidence type="ECO:0000256" key="7">
    <source>
        <dbReference type="SAM" id="Phobius"/>
    </source>
</evidence>
<dbReference type="GO" id="GO:0015421">
    <property type="term" value="F:ABC-type oligopeptide transporter activity"/>
    <property type="evidence" value="ECO:0007669"/>
    <property type="project" value="TreeGrafter"/>
</dbReference>
<dbReference type="SMART" id="SM00382">
    <property type="entry name" value="AAA"/>
    <property type="match status" value="1"/>
</dbReference>
<dbReference type="InterPro" id="IPR011527">
    <property type="entry name" value="ABC1_TM_dom"/>
</dbReference>
<keyword evidence="2 7" id="KW-0812">Transmembrane</keyword>
<dbReference type="Gene3D" id="3.40.50.300">
    <property type="entry name" value="P-loop containing nucleotide triphosphate hydrolases"/>
    <property type="match status" value="1"/>
</dbReference>
<evidence type="ECO:0000256" key="1">
    <source>
        <dbReference type="ARBA" id="ARBA00004651"/>
    </source>
</evidence>
<gene>
    <name evidence="10" type="ORF">FC59_GL000640</name>
</gene>
<dbReference type="EMBL" id="AZFU01000001">
    <property type="protein sequence ID" value="KRM07212.1"/>
    <property type="molecule type" value="Genomic_DNA"/>
</dbReference>
<organism evidence="10 11">
    <name type="scientific">Lactobacillus kitasatonis DSM 16761 = JCM 1039</name>
    <dbReference type="NCBI Taxonomy" id="1423767"/>
    <lineage>
        <taxon>Bacteria</taxon>
        <taxon>Bacillati</taxon>
        <taxon>Bacillota</taxon>
        <taxon>Bacilli</taxon>
        <taxon>Lactobacillales</taxon>
        <taxon>Lactobacillaceae</taxon>
        <taxon>Lactobacillus</taxon>
    </lineage>
</organism>
<feature type="transmembrane region" description="Helical" evidence="7">
    <location>
        <begin position="148"/>
        <end position="166"/>
    </location>
</feature>
<accession>A0A0R1VZ75</accession>
<feature type="transmembrane region" description="Helical" evidence="7">
    <location>
        <begin position="124"/>
        <end position="142"/>
    </location>
</feature>
<evidence type="ECO:0000256" key="6">
    <source>
        <dbReference type="ARBA" id="ARBA00023136"/>
    </source>
</evidence>
<dbReference type="InterPro" id="IPR025662">
    <property type="entry name" value="Sigma_54_int_dom_ATP-bd_1"/>
</dbReference>
<dbReference type="OrthoDB" id="2326711at2"/>
<dbReference type="GO" id="GO:0005886">
    <property type="term" value="C:plasma membrane"/>
    <property type="evidence" value="ECO:0007669"/>
    <property type="project" value="UniProtKB-SubCell"/>
</dbReference>
<dbReference type="SUPFAM" id="SSF52540">
    <property type="entry name" value="P-loop containing nucleoside triphosphate hydrolases"/>
    <property type="match status" value="1"/>
</dbReference>
<evidence type="ECO:0000313" key="10">
    <source>
        <dbReference type="EMBL" id="KRM07212.1"/>
    </source>
</evidence>
<dbReference type="GO" id="GO:0016887">
    <property type="term" value="F:ATP hydrolysis activity"/>
    <property type="evidence" value="ECO:0007669"/>
    <property type="project" value="InterPro"/>
</dbReference>
<dbReference type="InterPro" id="IPR039421">
    <property type="entry name" value="Type_1_exporter"/>
</dbReference>
<dbReference type="Pfam" id="PF00664">
    <property type="entry name" value="ABC_membrane"/>
    <property type="match status" value="1"/>
</dbReference>
<dbReference type="Gene3D" id="1.20.1560.10">
    <property type="entry name" value="ABC transporter type 1, transmembrane domain"/>
    <property type="match status" value="1"/>
</dbReference>
<dbReference type="AlphaFoldDB" id="A0A0R1VZ75"/>
<evidence type="ECO:0000256" key="3">
    <source>
        <dbReference type="ARBA" id="ARBA00022741"/>
    </source>
</evidence>
<dbReference type="SUPFAM" id="SSF90123">
    <property type="entry name" value="ABC transporter transmembrane region"/>
    <property type="match status" value="1"/>
</dbReference>
<comment type="subcellular location">
    <subcellularLocation>
        <location evidence="1">Cell membrane</location>
        <topology evidence="1">Multi-pass membrane protein</topology>
    </subcellularLocation>
</comment>
<dbReference type="PROSITE" id="PS50893">
    <property type="entry name" value="ABC_TRANSPORTER_2"/>
    <property type="match status" value="1"/>
</dbReference>
<reference evidence="10 11" key="1">
    <citation type="journal article" date="2015" name="Genome Announc.">
        <title>Expanding the biotechnology potential of lactobacilli through comparative genomics of 213 strains and associated genera.</title>
        <authorList>
            <person name="Sun Z."/>
            <person name="Harris H.M."/>
            <person name="McCann A."/>
            <person name="Guo C."/>
            <person name="Argimon S."/>
            <person name="Zhang W."/>
            <person name="Yang X."/>
            <person name="Jeffery I.B."/>
            <person name="Cooney J.C."/>
            <person name="Kagawa T.F."/>
            <person name="Liu W."/>
            <person name="Song Y."/>
            <person name="Salvetti E."/>
            <person name="Wrobel A."/>
            <person name="Rasinkangas P."/>
            <person name="Parkhill J."/>
            <person name="Rea M.C."/>
            <person name="O'Sullivan O."/>
            <person name="Ritari J."/>
            <person name="Douillard F.P."/>
            <person name="Paul Ross R."/>
            <person name="Yang R."/>
            <person name="Briner A.E."/>
            <person name="Felis G.E."/>
            <person name="de Vos W.M."/>
            <person name="Barrangou R."/>
            <person name="Klaenhammer T.R."/>
            <person name="Caufield P.W."/>
            <person name="Cui Y."/>
            <person name="Zhang H."/>
            <person name="O'Toole P.W."/>
        </authorList>
    </citation>
    <scope>NUCLEOTIDE SEQUENCE [LARGE SCALE GENOMIC DNA]</scope>
    <source>
        <strain evidence="10 11">DSM 16761</strain>
    </source>
</reference>
<evidence type="ECO:0000256" key="2">
    <source>
        <dbReference type="ARBA" id="ARBA00022692"/>
    </source>
</evidence>
<dbReference type="InterPro" id="IPR036640">
    <property type="entry name" value="ABC1_TM_sf"/>
</dbReference>
<evidence type="ECO:0000259" key="9">
    <source>
        <dbReference type="PROSITE" id="PS50929"/>
    </source>
</evidence>
<comment type="caution">
    <text evidence="10">The sequence shown here is derived from an EMBL/GenBank/DDBJ whole genome shotgun (WGS) entry which is preliminary data.</text>
</comment>
<dbReference type="PROSITE" id="PS50929">
    <property type="entry name" value="ABC_TM1F"/>
    <property type="match status" value="1"/>
</dbReference>
<dbReference type="Proteomes" id="UP000051307">
    <property type="component" value="Unassembled WGS sequence"/>
</dbReference>
<feature type="transmembrane region" description="Helical" evidence="7">
    <location>
        <begin position="50"/>
        <end position="71"/>
    </location>
</feature>
<dbReference type="RefSeq" id="WP_025014279.1">
    <property type="nucleotide sequence ID" value="NZ_AZFU01000001.1"/>
</dbReference>
<dbReference type="InterPro" id="IPR003439">
    <property type="entry name" value="ABC_transporter-like_ATP-bd"/>
</dbReference>
<keyword evidence="3" id="KW-0547">Nucleotide-binding</keyword>
<evidence type="ECO:0000256" key="4">
    <source>
        <dbReference type="ARBA" id="ARBA00022840"/>
    </source>
</evidence>
<dbReference type="CDD" id="cd03228">
    <property type="entry name" value="ABCC_MRP_Like"/>
    <property type="match status" value="1"/>
</dbReference>
<dbReference type="InterPro" id="IPR027417">
    <property type="entry name" value="P-loop_NTPase"/>
</dbReference>
<evidence type="ECO:0000256" key="5">
    <source>
        <dbReference type="ARBA" id="ARBA00022989"/>
    </source>
</evidence>
<dbReference type="PATRIC" id="fig|1423767.3.peg.664"/>
<feature type="domain" description="ABC transporter" evidence="8">
    <location>
        <begin position="319"/>
        <end position="530"/>
    </location>
</feature>
<protein>
    <submittedName>
        <fullName evidence="10">Lactococcin A</fullName>
    </submittedName>
</protein>
<feature type="transmembrane region" description="Helical" evidence="7">
    <location>
        <begin position="266"/>
        <end position="286"/>
    </location>
</feature>
<feature type="transmembrane region" description="Helical" evidence="7">
    <location>
        <begin position="12"/>
        <end position="30"/>
    </location>
</feature>
<proteinExistence type="predicted"/>
<keyword evidence="5 7" id="KW-1133">Transmembrane helix</keyword>
<evidence type="ECO:0000259" key="8">
    <source>
        <dbReference type="PROSITE" id="PS50893"/>
    </source>
</evidence>
<dbReference type="GO" id="GO:0005524">
    <property type="term" value="F:ATP binding"/>
    <property type="evidence" value="ECO:0007669"/>
    <property type="project" value="UniProtKB-KW"/>
</dbReference>
<feature type="transmembrane region" description="Helical" evidence="7">
    <location>
        <begin position="233"/>
        <end position="260"/>
    </location>
</feature>
<feature type="domain" description="ABC transmembrane type-1" evidence="9">
    <location>
        <begin position="15"/>
        <end position="291"/>
    </location>
</feature>
<dbReference type="PANTHER" id="PTHR43394:SF1">
    <property type="entry name" value="ATP-BINDING CASSETTE SUB-FAMILY B MEMBER 10, MITOCHONDRIAL"/>
    <property type="match status" value="1"/>
</dbReference>
<evidence type="ECO:0000313" key="11">
    <source>
        <dbReference type="Proteomes" id="UP000051307"/>
    </source>
</evidence>
<dbReference type="PANTHER" id="PTHR43394">
    <property type="entry name" value="ATP-DEPENDENT PERMEASE MDL1, MITOCHONDRIAL"/>
    <property type="match status" value="1"/>
</dbReference>
<keyword evidence="4" id="KW-0067">ATP-binding</keyword>